<evidence type="ECO:0000256" key="3">
    <source>
        <dbReference type="ARBA" id="ARBA00013081"/>
    </source>
</evidence>
<dbReference type="Gene3D" id="3.60.40.10">
    <property type="entry name" value="PPM-type phosphatase domain"/>
    <property type="match status" value="1"/>
</dbReference>
<dbReference type="InParanoid" id="E1ZMI9"/>
<comment type="similarity">
    <text evidence="9">Belongs to the PP2C family.</text>
</comment>
<evidence type="ECO:0000313" key="12">
    <source>
        <dbReference type="Proteomes" id="UP000008141"/>
    </source>
</evidence>
<dbReference type="RefSeq" id="XP_005845226.1">
    <property type="nucleotide sequence ID" value="XM_005845164.1"/>
</dbReference>
<proteinExistence type="inferred from homology"/>
<dbReference type="PANTHER" id="PTHR47992">
    <property type="entry name" value="PROTEIN PHOSPHATASE"/>
    <property type="match status" value="1"/>
</dbReference>
<dbReference type="CDD" id="cd00143">
    <property type="entry name" value="PP2Cc"/>
    <property type="match status" value="1"/>
</dbReference>
<keyword evidence="6" id="KW-0460">Magnesium</keyword>
<protein>
    <recommendedName>
        <fullName evidence="3">protein-serine/threonine phosphatase</fullName>
        <ecNumber evidence="3">3.1.3.16</ecNumber>
    </recommendedName>
</protein>
<evidence type="ECO:0000256" key="4">
    <source>
        <dbReference type="ARBA" id="ARBA00022723"/>
    </source>
</evidence>
<dbReference type="KEGG" id="cvr:CHLNCDRAFT_137480"/>
<organism evidence="12">
    <name type="scientific">Chlorella variabilis</name>
    <name type="common">Green alga</name>
    <dbReference type="NCBI Taxonomy" id="554065"/>
    <lineage>
        <taxon>Eukaryota</taxon>
        <taxon>Viridiplantae</taxon>
        <taxon>Chlorophyta</taxon>
        <taxon>core chlorophytes</taxon>
        <taxon>Trebouxiophyceae</taxon>
        <taxon>Chlorellales</taxon>
        <taxon>Chlorellaceae</taxon>
        <taxon>Chlorella clade</taxon>
        <taxon>Chlorella</taxon>
    </lineage>
</organism>
<evidence type="ECO:0000256" key="8">
    <source>
        <dbReference type="ARBA" id="ARBA00023211"/>
    </source>
</evidence>
<dbReference type="AlphaFoldDB" id="E1ZMI9"/>
<evidence type="ECO:0000256" key="9">
    <source>
        <dbReference type="RuleBase" id="RU003465"/>
    </source>
</evidence>
<comment type="cofactor">
    <cofactor evidence="1">
        <name>Mn(2+)</name>
        <dbReference type="ChEBI" id="CHEBI:29035"/>
    </cofactor>
</comment>
<dbReference type="Pfam" id="PF00481">
    <property type="entry name" value="PP2C"/>
    <property type="match status" value="1"/>
</dbReference>
<evidence type="ECO:0000259" key="10">
    <source>
        <dbReference type="PROSITE" id="PS51746"/>
    </source>
</evidence>
<evidence type="ECO:0000313" key="11">
    <source>
        <dbReference type="EMBL" id="EFN53124.1"/>
    </source>
</evidence>
<sequence>MSSACLRAFTARPCSQRVSYRRPVFAQAEGATKTAAPVAVKLKDAGYNTRQGTSRQVHKQNEDRYQLEVAEAAVAEGMPEVYAAVFDGHGGAGTADWLTANLLKYVEKYWQGANAPEKAITEAFIQADKQILAPKGGFMGMVGERGIGGSKCGSTAAVALIYKHQGKSQLLVANSGDARVLLVRGGQAIQLTEDHVPDNEVERNRIERYNPNKKMPLVRYVGGTWRVGGLLALSRAFGDAYLKGSDQFEGVSFYASDSYASGFGVIAEPHTSVTDLTEEDGWIIVSSDGLLANEERGGGGGLSNEDVVAICSKLASKPCNDIAAELNKQAVAAGSTDDVTTLVLKLK</sequence>
<evidence type="ECO:0000256" key="7">
    <source>
        <dbReference type="ARBA" id="ARBA00022912"/>
    </source>
</evidence>
<evidence type="ECO:0000256" key="6">
    <source>
        <dbReference type="ARBA" id="ARBA00022842"/>
    </source>
</evidence>
<dbReference type="eggNOG" id="KOG0698">
    <property type="taxonomic scope" value="Eukaryota"/>
</dbReference>
<reference evidence="11 12" key="1">
    <citation type="journal article" date="2010" name="Plant Cell">
        <title>The Chlorella variabilis NC64A genome reveals adaptation to photosymbiosis, coevolution with viruses, and cryptic sex.</title>
        <authorList>
            <person name="Blanc G."/>
            <person name="Duncan G."/>
            <person name="Agarkova I."/>
            <person name="Borodovsky M."/>
            <person name="Gurnon J."/>
            <person name="Kuo A."/>
            <person name="Lindquist E."/>
            <person name="Lucas S."/>
            <person name="Pangilinan J."/>
            <person name="Polle J."/>
            <person name="Salamov A."/>
            <person name="Terry A."/>
            <person name="Yamada T."/>
            <person name="Dunigan D.D."/>
            <person name="Grigoriev I.V."/>
            <person name="Claverie J.M."/>
            <person name="Van Etten J.L."/>
        </authorList>
    </citation>
    <scope>NUCLEOTIDE SEQUENCE [LARGE SCALE GENOMIC DNA]</scope>
    <source>
        <strain evidence="11 12">NC64A</strain>
    </source>
</reference>
<dbReference type="Proteomes" id="UP000008141">
    <property type="component" value="Unassembled WGS sequence"/>
</dbReference>
<evidence type="ECO:0000256" key="2">
    <source>
        <dbReference type="ARBA" id="ARBA00001946"/>
    </source>
</evidence>
<dbReference type="SMART" id="SM00332">
    <property type="entry name" value="PP2Cc"/>
    <property type="match status" value="1"/>
</dbReference>
<dbReference type="InterPro" id="IPR000222">
    <property type="entry name" value="PP2C_BS"/>
</dbReference>
<dbReference type="OrthoDB" id="10264738at2759"/>
<keyword evidence="5 9" id="KW-0378">Hydrolase</keyword>
<dbReference type="InterPro" id="IPR015655">
    <property type="entry name" value="PP2C"/>
</dbReference>
<feature type="domain" description="PPM-type phosphatase" evidence="10">
    <location>
        <begin position="44"/>
        <end position="346"/>
    </location>
</feature>
<dbReference type="InterPro" id="IPR001932">
    <property type="entry name" value="PPM-type_phosphatase-like_dom"/>
</dbReference>
<dbReference type="SUPFAM" id="SSF81606">
    <property type="entry name" value="PP2C-like"/>
    <property type="match status" value="1"/>
</dbReference>
<evidence type="ECO:0000256" key="5">
    <source>
        <dbReference type="ARBA" id="ARBA00022801"/>
    </source>
</evidence>
<keyword evidence="4" id="KW-0479">Metal-binding</keyword>
<dbReference type="EMBL" id="GL433853">
    <property type="protein sequence ID" value="EFN53124.1"/>
    <property type="molecule type" value="Genomic_DNA"/>
</dbReference>
<comment type="cofactor">
    <cofactor evidence="2">
        <name>Mg(2+)</name>
        <dbReference type="ChEBI" id="CHEBI:18420"/>
    </cofactor>
</comment>
<dbReference type="OMA" id="AEPDCYI"/>
<name>E1ZMI9_CHLVA</name>
<accession>E1ZMI9</accession>
<gene>
    <name evidence="11" type="ORF">CHLNCDRAFT_137480</name>
</gene>
<dbReference type="STRING" id="554065.E1ZMI9"/>
<dbReference type="GO" id="GO:0046872">
    <property type="term" value="F:metal ion binding"/>
    <property type="evidence" value="ECO:0007669"/>
    <property type="project" value="UniProtKB-KW"/>
</dbReference>
<keyword evidence="7 9" id="KW-0904">Protein phosphatase</keyword>
<dbReference type="PROSITE" id="PS01032">
    <property type="entry name" value="PPM_1"/>
    <property type="match status" value="1"/>
</dbReference>
<keyword evidence="12" id="KW-1185">Reference proteome</keyword>
<evidence type="ECO:0000256" key="1">
    <source>
        <dbReference type="ARBA" id="ARBA00001936"/>
    </source>
</evidence>
<dbReference type="GeneID" id="17352462"/>
<dbReference type="InterPro" id="IPR036457">
    <property type="entry name" value="PPM-type-like_dom_sf"/>
</dbReference>
<keyword evidence="8" id="KW-0464">Manganese</keyword>
<dbReference type="EC" id="3.1.3.16" evidence="3"/>
<dbReference type="PROSITE" id="PS51746">
    <property type="entry name" value="PPM_2"/>
    <property type="match status" value="1"/>
</dbReference>
<dbReference type="GO" id="GO:0004722">
    <property type="term" value="F:protein serine/threonine phosphatase activity"/>
    <property type="evidence" value="ECO:0007669"/>
    <property type="project" value="UniProtKB-EC"/>
</dbReference>